<organism evidence="2 3">
    <name type="scientific">Niabella pedocola</name>
    <dbReference type="NCBI Taxonomy" id="1752077"/>
    <lineage>
        <taxon>Bacteria</taxon>
        <taxon>Pseudomonadati</taxon>
        <taxon>Bacteroidota</taxon>
        <taxon>Chitinophagia</taxon>
        <taxon>Chitinophagales</taxon>
        <taxon>Chitinophagaceae</taxon>
        <taxon>Niabella</taxon>
    </lineage>
</organism>
<evidence type="ECO:0000313" key="2">
    <source>
        <dbReference type="EMBL" id="MCD2424212.1"/>
    </source>
</evidence>
<reference evidence="2 3" key="1">
    <citation type="submission" date="2021-11" db="EMBL/GenBank/DDBJ databases">
        <title>Genomic of Niabella pedocola.</title>
        <authorList>
            <person name="Wu T."/>
        </authorList>
    </citation>
    <scope>NUCLEOTIDE SEQUENCE [LARGE SCALE GENOMIC DNA]</scope>
    <source>
        <strain evidence="2 3">JCM 31011</strain>
    </source>
</reference>
<keyword evidence="1" id="KW-0472">Membrane</keyword>
<comment type="caution">
    <text evidence="2">The sequence shown here is derived from an EMBL/GenBank/DDBJ whole genome shotgun (WGS) entry which is preliminary data.</text>
</comment>
<gene>
    <name evidence="2" type="ORF">LQ567_15635</name>
</gene>
<dbReference type="RefSeq" id="WP_231005583.1">
    <property type="nucleotide sequence ID" value="NZ_JAJNEC010000005.1"/>
</dbReference>
<protein>
    <submittedName>
        <fullName evidence="2">Uncharacterized protein</fullName>
    </submittedName>
</protein>
<name>A0ABS8PT27_9BACT</name>
<keyword evidence="1" id="KW-0812">Transmembrane</keyword>
<evidence type="ECO:0000313" key="3">
    <source>
        <dbReference type="Proteomes" id="UP001199816"/>
    </source>
</evidence>
<keyword evidence="3" id="KW-1185">Reference proteome</keyword>
<proteinExistence type="predicted"/>
<dbReference type="EMBL" id="JAJNEC010000005">
    <property type="protein sequence ID" value="MCD2424212.1"/>
    <property type="molecule type" value="Genomic_DNA"/>
</dbReference>
<feature type="transmembrane region" description="Helical" evidence="1">
    <location>
        <begin position="86"/>
        <end position="112"/>
    </location>
</feature>
<sequence>MLTNEQITFLDQFCEKKGVRYYDLRMEIVDHLATEIEAEMQQQADTGFPLLVQRVFESFGENGFRSIVAAKTESTQDAYTRSHRSYFWSFFTPPKIILTLLIAGLLFLPFIYSSEKAVLYLFRVYVSFTAFICLLTVSAILIQPGGSKMPLLLLSGVKQKSLLRNIGLLAALLINGYNLLRRDHFIFVNPRFAGGVIVFSTMPYVFIFIARYQAVLKMYAKARREYPLAFMKNNS</sequence>
<feature type="transmembrane region" description="Helical" evidence="1">
    <location>
        <begin position="192"/>
        <end position="214"/>
    </location>
</feature>
<feature type="transmembrane region" description="Helical" evidence="1">
    <location>
        <begin position="162"/>
        <end position="180"/>
    </location>
</feature>
<feature type="transmembrane region" description="Helical" evidence="1">
    <location>
        <begin position="118"/>
        <end position="142"/>
    </location>
</feature>
<evidence type="ECO:0000256" key="1">
    <source>
        <dbReference type="SAM" id="Phobius"/>
    </source>
</evidence>
<dbReference type="Proteomes" id="UP001199816">
    <property type="component" value="Unassembled WGS sequence"/>
</dbReference>
<keyword evidence="1" id="KW-1133">Transmembrane helix</keyword>
<accession>A0ABS8PT27</accession>